<dbReference type="Proteomes" id="UP000191285">
    <property type="component" value="Unassembled WGS sequence"/>
</dbReference>
<dbReference type="PROSITE" id="PS51460">
    <property type="entry name" value="GAR"/>
    <property type="match status" value="1"/>
</dbReference>
<dbReference type="Gene3D" id="3.30.920.20">
    <property type="entry name" value="Gas2-like domain"/>
    <property type="match status" value="1"/>
</dbReference>
<feature type="compositionally biased region" description="Basic and acidic residues" evidence="4">
    <location>
        <begin position="19"/>
        <end position="33"/>
    </location>
</feature>
<dbReference type="EMBL" id="MLKD01000011">
    <property type="protein sequence ID" value="OQE21721.1"/>
    <property type="molecule type" value="Genomic_DNA"/>
</dbReference>
<comment type="subcellular location">
    <subcellularLocation>
        <location evidence="1">Cytoplasm</location>
        <location evidence="1">Cytoskeleton</location>
    </subcellularLocation>
</comment>
<dbReference type="OrthoDB" id="5409589at2759"/>
<feature type="compositionally biased region" description="Pro residues" evidence="4">
    <location>
        <begin position="510"/>
        <end position="520"/>
    </location>
</feature>
<feature type="compositionally biased region" description="Basic and acidic residues" evidence="4">
    <location>
        <begin position="412"/>
        <end position="421"/>
    </location>
</feature>
<feature type="compositionally biased region" description="Basic and acidic residues" evidence="4">
    <location>
        <begin position="362"/>
        <end position="371"/>
    </location>
</feature>
<feature type="compositionally biased region" description="Polar residues" evidence="4">
    <location>
        <begin position="1245"/>
        <end position="1267"/>
    </location>
</feature>
<accession>A0A1V6T6J0</accession>
<comment type="caution">
    <text evidence="6">The sequence shown here is derived from an EMBL/GenBank/DDBJ whole genome shotgun (WGS) entry which is preliminary data.</text>
</comment>
<feature type="compositionally biased region" description="Polar residues" evidence="4">
    <location>
        <begin position="1151"/>
        <end position="1165"/>
    </location>
</feature>
<gene>
    <name evidence="6" type="ORF">PENSTE_c011G01400</name>
</gene>
<dbReference type="Pfam" id="PF02187">
    <property type="entry name" value="GAS2"/>
    <property type="match status" value="1"/>
</dbReference>
<dbReference type="GO" id="GO:0005856">
    <property type="term" value="C:cytoskeleton"/>
    <property type="evidence" value="ECO:0007669"/>
    <property type="project" value="UniProtKB-SubCell"/>
</dbReference>
<feature type="compositionally biased region" description="Basic and acidic residues" evidence="4">
    <location>
        <begin position="914"/>
        <end position="932"/>
    </location>
</feature>
<feature type="compositionally biased region" description="Polar residues" evidence="4">
    <location>
        <begin position="138"/>
        <end position="149"/>
    </location>
</feature>
<feature type="compositionally biased region" description="Low complexity" evidence="4">
    <location>
        <begin position="441"/>
        <end position="455"/>
    </location>
</feature>
<evidence type="ECO:0000313" key="6">
    <source>
        <dbReference type="EMBL" id="OQE21721.1"/>
    </source>
</evidence>
<feature type="compositionally biased region" description="Low complexity" evidence="4">
    <location>
        <begin position="774"/>
        <end position="785"/>
    </location>
</feature>
<dbReference type="InterPro" id="IPR003108">
    <property type="entry name" value="GAR_dom"/>
</dbReference>
<keyword evidence="7" id="KW-1185">Reference proteome</keyword>
<dbReference type="SUPFAM" id="SSF143575">
    <property type="entry name" value="GAS2 domain-like"/>
    <property type="match status" value="1"/>
</dbReference>
<protein>
    <recommendedName>
        <fullName evidence="5">GAR domain-containing protein</fullName>
    </recommendedName>
</protein>
<reference evidence="7" key="1">
    <citation type="journal article" date="2017" name="Nat. Microbiol.">
        <title>Global analysis of biosynthetic gene clusters reveals vast potential of secondary metabolite production in Penicillium species.</title>
        <authorList>
            <person name="Nielsen J.C."/>
            <person name="Grijseels S."/>
            <person name="Prigent S."/>
            <person name="Ji B."/>
            <person name="Dainat J."/>
            <person name="Nielsen K.F."/>
            <person name="Frisvad J.C."/>
            <person name="Workman M."/>
            <person name="Nielsen J."/>
        </authorList>
    </citation>
    <scope>NUCLEOTIDE SEQUENCE [LARGE SCALE GENOMIC DNA]</scope>
    <source>
        <strain evidence="7">IBT 24891</strain>
    </source>
</reference>
<feature type="region of interest" description="Disordered" evidence="4">
    <location>
        <begin position="412"/>
        <end position="613"/>
    </location>
</feature>
<dbReference type="InterPro" id="IPR036534">
    <property type="entry name" value="GAR_dom_sf"/>
</dbReference>
<evidence type="ECO:0000313" key="7">
    <source>
        <dbReference type="Proteomes" id="UP000191285"/>
    </source>
</evidence>
<feature type="compositionally biased region" description="Polar residues" evidence="4">
    <location>
        <begin position="933"/>
        <end position="957"/>
    </location>
</feature>
<feature type="region of interest" description="Disordered" evidence="4">
    <location>
        <begin position="116"/>
        <end position="149"/>
    </location>
</feature>
<evidence type="ECO:0000256" key="3">
    <source>
        <dbReference type="ARBA" id="ARBA00023212"/>
    </source>
</evidence>
<keyword evidence="3" id="KW-0206">Cytoskeleton</keyword>
<evidence type="ECO:0000256" key="4">
    <source>
        <dbReference type="SAM" id="MobiDB-lite"/>
    </source>
</evidence>
<feature type="region of interest" description="Disordered" evidence="4">
    <location>
        <begin position="882"/>
        <end position="960"/>
    </location>
</feature>
<feature type="region of interest" description="Disordered" evidence="4">
    <location>
        <begin position="1245"/>
        <end position="1360"/>
    </location>
</feature>
<feature type="compositionally biased region" description="Low complexity" evidence="4">
    <location>
        <begin position="540"/>
        <end position="555"/>
    </location>
</feature>
<evidence type="ECO:0000259" key="5">
    <source>
        <dbReference type="PROSITE" id="PS51460"/>
    </source>
</evidence>
<feature type="compositionally biased region" description="Polar residues" evidence="4">
    <location>
        <begin position="488"/>
        <end position="498"/>
    </location>
</feature>
<feature type="region of interest" description="Disordered" evidence="4">
    <location>
        <begin position="1140"/>
        <end position="1213"/>
    </location>
</feature>
<organism evidence="6 7">
    <name type="scientific">Penicillium steckii</name>
    <dbReference type="NCBI Taxonomy" id="303698"/>
    <lineage>
        <taxon>Eukaryota</taxon>
        <taxon>Fungi</taxon>
        <taxon>Dikarya</taxon>
        <taxon>Ascomycota</taxon>
        <taxon>Pezizomycotina</taxon>
        <taxon>Eurotiomycetes</taxon>
        <taxon>Eurotiomycetidae</taxon>
        <taxon>Eurotiales</taxon>
        <taxon>Aspergillaceae</taxon>
        <taxon>Penicillium</taxon>
    </lineage>
</organism>
<feature type="compositionally biased region" description="Basic and acidic residues" evidence="4">
    <location>
        <begin position="818"/>
        <end position="835"/>
    </location>
</feature>
<feature type="region of interest" description="Disordered" evidence="4">
    <location>
        <begin position="1"/>
        <end position="38"/>
    </location>
</feature>
<feature type="region of interest" description="Disordered" evidence="4">
    <location>
        <begin position="982"/>
        <end position="1068"/>
    </location>
</feature>
<feature type="region of interest" description="Disordered" evidence="4">
    <location>
        <begin position="362"/>
        <end position="395"/>
    </location>
</feature>
<sequence length="1360" mass="148376">MATSRISPLRPSIRLSPAHSRENSRSTSPDRHPQSLYQKIDPLLANLSPESTLNALTSTEAVPSNDKLSHDTLSQSISQVSPAERALGIRAAVAAQNLQLWYKEVQAWKWPKQVDAKQGKGFVPPVESSEGDNESRPSDSSSLVPPGTNESVYYGCLPASMVEEYEQRIEEIRDGMENLNVEELKEHVLSAHIPSRSRPSSSTSTMSVPPPLSYVQLSDFTAVVTATILRALPFLSRLNNLLITWDVRLLVLRQIPGLLRELKLTRSSLDTSFHALRTANPSEKSESFLSASRLRIDHVQLESAVVSVGRRMDRALDVLEGRQDSLPESWIDELEKIESDFAAWVVEAEQYKLRTEWLRAQEQQAQKKEEPESSMPSAQEKPESSTAEPQLDVSPAEVVQAQGWQEHAHMETIEEEPKAEPEPIAVNDNKDEPDISQAINDSILSSTTTESDSSLPAVSEPDTPSSLQTQEEAKPVSQVVHSVCINEGSDTPTPTQSAFPPLPLIKSPEEPSPTRIPLPATPIIENKENIPPAGLNTQPALSSRESSARSAVAALAEHDIENDSSIQKAPSTTATDALEAKQVDSSVHSPFNVPVGTPTRDTSHQSPKPAQFNKPHIADAAWIGKNLRPSQIANVVQDSSKPAMTPVAEAPLTKATPAIPSTKEPTAIVATDKSMAHSSPVHSLKSPHSRIPVSQHMHRPIPQQIIPQDSTDSTKVSFENTSEPQKSTPQKKVPSKKPLQSPIKLSKTRPAKLNLDKTTSKPRYRRPSTGSIGSLPSNNSSLASSTDALEPNTDSSKDGPLLTPPLSEFPQPPSYPPRGDHALRADRLRHLENRKISPRVPFQDSRSVSLPLQRFINEKLDLQMDREPVSNVARHPQKQPLVPAELEQQSTSLATPPVPPRGSSRRPALTRGKSASDLKSNDETQKRAERSVRTTSKSSTLRSVYNQDQPKSLQLRQRLTAHPSLESLGVKRRELEYVEEDVAELTDPGSRASSPNKARRKPRDRLDEKVNSILSRLPGRIDLVDPHHEADTSSSSSSTDRRIHARYLSESPPGAPSRSTTPGPSLTLMPATRRRSQVFKSEDSCVRLYHLQHSGQTAPTKLFVRTVGEENQRVMVRVGGGWADLGEYLREYVIHHGRRKVSETPRVEVQGLSSRTSPGHSTPGSMLTPAPPSYMTSGRATPSRPPSVMSARPASSLNVRKVRRGSNASDAVGTRAVTTSALASFTSPPSASSGRRRLSVSSNYSLGDVQSHSPGNTSSLAPDSHSTPLGLAGPKPRARHVSMSPEGEAWVEDVLQQTRRSSSLNPPPFPLNAAPSEGPDQHDVSDTASIRSLPKVRSVGDIGSAGTSRRVVLKGLNNRR</sequence>
<name>A0A1V6T6J0_9EURO</name>
<dbReference type="STRING" id="303698.A0A1V6T6J0"/>
<proteinExistence type="predicted"/>
<feature type="compositionally biased region" description="Basic and acidic residues" evidence="4">
    <location>
        <begin position="1022"/>
        <end position="1031"/>
    </location>
</feature>
<feature type="compositionally biased region" description="Polar residues" evidence="4">
    <location>
        <begin position="705"/>
        <end position="730"/>
    </location>
</feature>
<feature type="region of interest" description="Disordered" evidence="4">
    <location>
        <begin position="672"/>
        <end position="846"/>
    </location>
</feature>
<dbReference type="GO" id="GO:0008017">
    <property type="term" value="F:microtubule binding"/>
    <property type="evidence" value="ECO:0007669"/>
    <property type="project" value="InterPro"/>
</dbReference>
<evidence type="ECO:0000256" key="2">
    <source>
        <dbReference type="ARBA" id="ARBA00022490"/>
    </source>
</evidence>
<keyword evidence="2" id="KW-0963">Cytoplasm</keyword>
<evidence type="ECO:0000256" key="1">
    <source>
        <dbReference type="ARBA" id="ARBA00004245"/>
    </source>
</evidence>
<feature type="domain" description="GAR" evidence="5">
    <location>
        <begin position="1061"/>
        <end position="1136"/>
    </location>
</feature>
<feature type="compositionally biased region" description="Polar residues" evidence="4">
    <location>
        <begin position="563"/>
        <end position="575"/>
    </location>
</feature>